<evidence type="ECO:0000256" key="5">
    <source>
        <dbReference type="ARBA" id="ARBA00022729"/>
    </source>
</evidence>
<keyword evidence="6" id="KW-0472">Membrane</keyword>
<evidence type="ECO:0000256" key="2">
    <source>
        <dbReference type="ARBA" id="ARBA00004442"/>
    </source>
</evidence>
<dbReference type="SMART" id="SM00710">
    <property type="entry name" value="PbH1"/>
    <property type="match status" value="11"/>
</dbReference>
<organism evidence="9 10">
    <name type="scientific">Eiseniibacteriota bacterium</name>
    <dbReference type="NCBI Taxonomy" id="2212470"/>
    <lineage>
        <taxon>Bacteria</taxon>
        <taxon>Candidatus Eiseniibacteriota</taxon>
    </lineage>
</organism>
<dbReference type="Pfam" id="PF02415">
    <property type="entry name" value="Chlam_PMP"/>
    <property type="match status" value="1"/>
</dbReference>
<dbReference type="Gene3D" id="2.160.20.10">
    <property type="entry name" value="Single-stranded right-handed beta-helix, Pectin lyase-like"/>
    <property type="match status" value="2"/>
</dbReference>
<accession>A0A948S1M3</accession>
<dbReference type="EMBL" id="JAHJDP010000117">
    <property type="protein sequence ID" value="MBU2693237.1"/>
    <property type="molecule type" value="Genomic_DNA"/>
</dbReference>
<dbReference type="InterPro" id="IPR003368">
    <property type="entry name" value="POMP_repeat"/>
</dbReference>
<feature type="domain" description="FlgD/Vpr Ig-like" evidence="8">
    <location>
        <begin position="1152"/>
        <end position="1205"/>
    </location>
</feature>
<keyword evidence="7" id="KW-0998">Cell outer membrane</keyword>
<keyword evidence="4" id="KW-0964">Secreted</keyword>
<comment type="caution">
    <text evidence="9">The sequence shown here is derived from an EMBL/GenBank/DDBJ whole genome shotgun (WGS) entry which is preliminary data.</text>
</comment>
<dbReference type="Proteomes" id="UP000777784">
    <property type="component" value="Unassembled WGS sequence"/>
</dbReference>
<evidence type="ECO:0000256" key="1">
    <source>
        <dbReference type="ARBA" id="ARBA00004196"/>
    </source>
</evidence>
<dbReference type="InterPro" id="IPR012334">
    <property type="entry name" value="Pectin_lyas_fold"/>
</dbReference>
<dbReference type="GO" id="GO:0005576">
    <property type="term" value="C:extracellular region"/>
    <property type="evidence" value="ECO:0007669"/>
    <property type="project" value="UniProtKB-SubCell"/>
</dbReference>
<dbReference type="InterPro" id="IPR006626">
    <property type="entry name" value="PbH1"/>
</dbReference>
<evidence type="ECO:0000313" key="9">
    <source>
        <dbReference type="EMBL" id="MBU2693237.1"/>
    </source>
</evidence>
<evidence type="ECO:0000313" key="10">
    <source>
        <dbReference type="Proteomes" id="UP000777784"/>
    </source>
</evidence>
<sequence length="1224" mass="129023">MRSSMSIRGLSVSVLIALLSLFAGGESIFAGDPVETHGGYAASISESPNFRLDSYIVYEDGSGSYPTIQSAINAAQDGDSVLLADGTFTGGGNRGIHYNGKAITVRSLNNDPVNCIIDCQGQDRAFWFDGGEGRDSYLKYVTIRNGHVNSDGGGVLIGKAGFPPITEDEPAHPSIIGCILENNTVSTFVNTVRGGGIAGIVGSSPRIEDCIFTGNTTGSMGVGQGGGLYLYGGVIPYNPEIIGCSFLNNDARTIGGAVFLEGTDSEIDNCLFSENTASMGGALYAYSAQMTVEYCTFTRNSSSTSGGAVYIYGDTPFAPDFINCTFYSNSSYTGSAFMFHTNGNANIVRTIVSDGTGGVAFDRYLADPVTLSCCDVYGNEGGPGFVSGLIGASNNFSAFPAYCHPSNDDFTLRDISPCAPGNSPCGQQVGAWGVGCSGPITHQVCPDGTGDFLTIQAGIDASQNGDTVELCDAIYAGAGNENMDYEGRAITVRSASGHPENCIIDCGGTKQGFYFHNNEDRTSMLEGVTIRNGYHVHNGGAVACSAAAPSFINVWFEECDSYEGGAVMVNGASNPYFSGCTFQGNTADNGAGLAFGGGSTGLVERCEFVSNTAAIDAGGLWSVFGSPIVRDCHFEANQALSGGAIQTQGNLDPQITKCMFYGNNAEYGGAIAAFYFFSTIDSCTFVDNRADGDNGWGGGFYLGNDAEATLENCTFYANSVGGPNKCGAGAFVDWDSRLFIQNTIIAYSTEGEAVCCNVNCTATLECCDVYGNAGGDYTACIATQNGISGNINLPPLFCNAPNGDYTLSAGSPCAPFSPPNPECDLIGAWPIGCGGLLNYADHNVGNCLLTMTDQGILGFMDETQAEGSGFIYPITGSNHLYTGGLWVSDGEYVANRDYDSDPAREWVVSTAPDGHVVSVAGVDPDQMIHAGYTDAGAVSPHGLYVRQESWAYANAPDDDYVIIRTFIHNTSGSTMDEMYASLFLDFDLGDGTDDTGGIDRARSLVYMTDTSGEYVGLRLLDADQSPDRRANLTLIHNPTYVWPQSYLLDADKMGFLRGTNRSYILEDGSTPDDYSVLVSAGPFSLAPGDSNEVTFVVLGGSSLADLQANSDQAQIQFIGDAAGTPDQENPALLTTCLLPNQPNPFNPKTMVRFQLSSPGQVKLAIYNVGGRRIRSLAQGAFGGGPHAIIWDGRDDSGQPVASGVYFSRFESGNHRESRRMMLVR</sequence>
<dbReference type="Gene3D" id="2.60.40.4070">
    <property type="match status" value="1"/>
</dbReference>
<keyword evidence="5" id="KW-0732">Signal</keyword>
<evidence type="ECO:0000256" key="4">
    <source>
        <dbReference type="ARBA" id="ARBA00022525"/>
    </source>
</evidence>
<evidence type="ECO:0000259" key="8">
    <source>
        <dbReference type="Pfam" id="PF13860"/>
    </source>
</evidence>
<dbReference type="Pfam" id="PF13860">
    <property type="entry name" value="FlgD_ig"/>
    <property type="match status" value="1"/>
</dbReference>
<dbReference type="SUPFAM" id="SSF51126">
    <property type="entry name" value="Pectin lyase-like"/>
    <property type="match status" value="2"/>
</dbReference>
<dbReference type="PANTHER" id="PTHR11319:SF35">
    <property type="entry name" value="OUTER MEMBRANE PROTEIN PMPC-RELATED"/>
    <property type="match status" value="1"/>
</dbReference>
<name>A0A948S1M3_UNCEI</name>
<dbReference type="InterPro" id="IPR011050">
    <property type="entry name" value="Pectin_lyase_fold/virulence"/>
</dbReference>
<evidence type="ECO:0000256" key="6">
    <source>
        <dbReference type="ARBA" id="ARBA00023136"/>
    </source>
</evidence>
<proteinExistence type="predicted"/>
<evidence type="ECO:0000256" key="3">
    <source>
        <dbReference type="ARBA" id="ARBA00004613"/>
    </source>
</evidence>
<dbReference type="PANTHER" id="PTHR11319">
    <property type="entry name" value="G PROTEIN-COUPLED RECEPTOR-RELATED"/>
    <property type="match status" value="1"/>
</dbReference>
<reference evidence="9" key="1">
    <citation type="submission" date="2021-05" db="EMBL/GenBank/DDBJ databases">
        <title>Energy efficiency and biological interactions define the core microbiome of deep oligotrophic groundwater.</title>
        <authorList>
            <person name="Mehrshad M."/>
            <person name="Lopez-Fernandez M."/>
            <person name="Bell E."/>
            <person name="Bernier-Latmani R."/>
            <person name="Bertilsson S."/>
            <person name="Dopson M."/>
        </authorList>
    </citation>
    <scope>NUCLEOTIDE SEQUENCE</scope>
    <source>
        <strain evidence="9">Modern_marine.mb.64</strain>
    </source>
</reference>
<comment type="subcellular location">
    <subcellularLocation>
        <location evidence="1">Cell envelope</location>
    </subcellularLocation>
    <subcellularLocation>
        <location evidence="2">Cell outer membrane</location>
    </subcellularLocation>
    <subcellularLocation>
        <location evidence="3">Secreted</location>
    </subcellularLocation>
</comment>
<gene>
    <name evidence="9" type="ORF">KJ970_20155</name>
</gene>
<protein>
    <recommendedName>
        <fullName evidence="8">FlgD/Vpr Ig-like domain-containing protein</fullName>
    </recommendedName>
</protein>
<dbReference type="InterPro" id="IPR025965">
    <property type="entry name" value="FlgD/Vpr_Ig-like"/>
</dbReference>
<dbReference type="GO" id="GO:0009279">
    <property type="term" value="C:cell outer membrane"/>
    <property type="evidence" value="ECO:0007669"/>
    <property type="project" value="UniProtKB-SubCell"/>
</dbReference>
<dbReference type="AlphaFoldDB" id="A0A948S1M3"/>
<evidence type="ECO:0000256" key="7">
    <source>
        <dbReference type="ARBA" id="ARBA00023237"/>
    </source>
</evidence>